<evidence type="ECO:0000313" key="3">
    <source>
        <dbReference type="Proteomes" id="UP001162156"/>
    </source>
</evidence>
<dbReference type="AlphaFoldDB" id="A0AAV8WSD6"/>
<dbReference type="PANTHER" id="PTHR36159">
    <property type="entry name" value="PROTEIN CBG23766"/>
    <property type="match status" value="1"/>
</dbReference>
<sequence length="398" mass="46142">MVLYVDNTIVSSEIHTYEPYLPTKLSYNDEIVIPIQEVDKFTLPCESFLYIEGKLTKSDGTISDKLKFINNGISFLFKEIRYLLNGITVDSIRDVGLTSTLKAYLSYNSSDSVRLQNAGWFPKLKITDNVLVDSKGGFNLCIPLKMLMGFFEDYKIILVNVKQELVLLRNSDDLNAVISTETTDVPKVEINKLSWNIPHISVGIPQELALTKFIDRNVDIILGFRSWELVEFPELTETNRYNWPVKTTTKLEIPRHIIVAFQTSRRNNVSKDMSKFDHCNIRNIKVFLNSERYPYNDLYLDFKENKYASLYEMFAKFRQSYYEVQNEPIFTPTEFKDIAPVTYIDCSHQKESIQSGPIVMRVEFESSENIPKNTSAYFLILHDKLISYNPLTKIVKQL</sequence>
<dbReference type="PANTHER" id="PTHR36159:SF1">
    <property type="entry name" value="RETROVIRUS-RELATED POL POLYPROTEIN FROM TRANSPOSON 412-LIKE PROTEIN"/>
    <property type="match status" value="1"/>
</dbReference>
<dbReference type="InterPro" id="IPR049512">
    <property type="entry name" value="DJR-like_dom"/>
</dbReference>
<dbReference type="Proteomes" id="UP001162156">
    <property type="component" value="Unassembled WGS sequence"/>
</dbReference>
<keyword evidence="3" id="KW-1185">Reference proteome</keyword>
<evidence type="ECO:0000259" key="1">
    <source>
        <dbReference type="Pfam" id="PF21738"/>
    </source>
</evidence>
<organism evidence="2 3">
    <name type="scientific">Rhamnusium bicolor</name>
    <dbReference type="NCBI Taxonomy" id="1586634"/>
    <lineage>
        <taxon>Eukaryota</taxon>
        <taxon>Metazoa</taxon>
        <taxon>Ecdysozoa</taxon>
        <taxon>Arthropoda</taxon>
        <taxon>Hexapoda</taxon>
        <taxon>Insecta</taxon>
        <taxon>Pterygota</taxon>
        <taxon>Neoptera</taxon>
        <taxon>Endopterygota</taxon>
        <taxon>Coleoptera</taxon>
        <taxon>Polyphaga</taxon>
        <taxon>Cucujiformia</taxon>
        <taxon>Chrysomeloidea</taxon>
        <taxon>Cerambycidae</taxon>
        <taxon>Lepturinae</taxon>
        <taxon>Rhagiini</taxon>
        <taxon>Rhamnusium</taxon>
    </lineage>
</organism>
<feature type="domain" description="Double jelly roll-like" evidence="1">
    <location>
        <begin position="67"/>
        <end position="386"/>
    </location>
</feature>
<protein>
    <recommendedName>
        <fullName evidence="1">Double jelly roll-like domain-containing protein</fullName>
    </recommendedName>
</protein>
<proteinExistence type="predicted"/>
<comment type="caution">
    <text evidence="2">The sequence shown here is derived from an EMBL/GenBank/DDBJ whole genome shotgun (WGS) entry which is preliminary data.</text>
</comment>
<dbReference type="Pfam" id="PF21738">
    <property type="entry name" value="DJR-like_dom"/>
    <property type="match status" value="1"/>
</dbReference>
<gene>
    <name evidence="2" type="ORF">NQ314_017571</name>
</gene>
<accession>A0AAV8WSD6</accession>
<evidence type="ECO:0000313" key="2">
    <source>
        <dbReference type="EMBL" id="KAJ8929710.1"/>
    </source>
</evidence>
<reference evidence="2" key="1">
    <citation type="journal article" date="2023" name="Insect Mol. Biol.">
        <title>Genome sequencing provides insights into the evolution of gene families encoding plant cell wall-degrading enzymes in longhorned beetles.</title>
        <authorList>
            <person name="Shin N.R."/>
            <person name="Okamura Y."/>
            <person name="Kirsch R."/>
            <person name="Pauchet Y."/>
        </authorList>
    </citation>
    <scope>NUCLEOTIDE SEQUENCE</scope>
    <source>
        <strain evidence="2">RBIC_L_NR</strain>
    </source>
</reference>
<dbReference type="EMBL" id="JANEYF010004905">
    <property type="protein sequence ID" value="KAJ8929710.1"/>
    <property type="molecule type" value="Genomic_DNA"/>
</dbReference>
<name>A0AAV8WSD6_9CUCU</name>